<reference evidence="1 2" key="1">
    <citation type="journal article" date="2016" name="Biochim. Biophys. Acta">
        <title>Characterization of red-shifted phycobilisomes isolated from the chlorophyll f-containing cyanobacterium Halomicronema hongdechloris.</title>
        <authorList>
            <person name="Li Y."/>
            <person name="Lin Y."/>
            <person name="Garvey C.J."/>
            <person name="Birch D."/>
            <person name="Corkery R.W."/>
            <person name="Loughlin P.C."/>
            <person name="Scheer H."/>
            <person name="Willows R.D."/>
            <person name="Chen M."/>
        </authorList>
    </citation>
    <scope>NUCLEOTIDE SEQUENCE [LARGE SCALE GENOMIC DNA]</scope>
    <source>
        <strain evidence="1 2">C2206</strain>
    </source>
</reference>
<proteinExistence type="predicted"/>
<dbReference type="AlphaFoldDB" id="A0A1Z3HMJ9"/>
<accession>A0A1Z3HMJ9</accession>
<dbReference type="RefSeq" id="WP_080806786.1">
    <property type="nucleotide sequence ID" value="NZ_CP021983.2"/>
</dbReference>
<dbReference type="KEGG" id="hhg:XM38_024600"/>
<sequence length="205" mass="23477">MSQVTQQRKRPFSSFTYKEAFKHLGIRNLTRWDIIAEPIPISDFFRQRLQRLQRFDLESLEVSKTLLIDAICEEGLEGFDQLKVWKGAYLEGETVCGNVDYLIAERRAYLEAPFGCIIEAKKDDFEQGAAQCLVEMQACQWVNCQLGQAIDIHGIVTNGEGWKFYRLASPGEVSESLLYGIGEMPILLGKLRAFFELCHHQLQAH</sequence>
<dbReference type="OrthoDB" id="529527at2"/>
<gene>
    <name evidence="1" type="ORF">XM38_024600</name>
</gene>
<evidence type="ECO:0000313" key="1">
    <source>
        <dbReference type="EMBL" id="ASC71508.1"/>
    </source>
</evidence>
<evidence type="ECO:0000313" key="2">
    <source>
        <dbReference type="Proteomes" id="UP000191901"/>
    </source>
</evidence>
<name>A0A1Z3HMJ9_9CYAN</name>
<protein>
    <submittedName>
        <fullName evidence="1">Uncharacterized protein</fullName>
    </submittedName>
</protein>
<dbReference type="Proteomes" id="UP000191901">
    <property type="component" value="Chromosome"/>
</dbReference>
<dbReference type="EMBL" id="CP021983">
    <property type="protein sequence ID" value="ASC71508.1"/>
    <property type="molecule type" value="Genomic_DNA"/>
</dbReference>
<keyword evidence="2" id="KW-1185">Reference proteome</keyword>
<dbReference type="STRING" id="1641165.XM38_06200"/>
<organism evidence="1 2">
    <name type="scientific">Halomicronema hongdechloris C2206</name>
    <dbReference type="NCBI Taxonomy" id="1641165"/>
    <lineage>
        <taxon>Bacteria</taxon>
        <taxon>Bacillati</taxon>
        <taxon>Cyanobacteriota</taxon>
        <taxon>Cyanophyceae</taxon>
        <taxon>Nodosilineales</taxon>
        <taxon>Nodosilineaceae</taxon>
        <taxon>Halomicronema</taxon>
    </lineage>
</organism>